<organism evidence="2">
    <name type="scientific">marine metagenome</name>
    <dbReference type="NCBI Taxonomy" id="408172"/>
    <lineage>
        <taxon>unclassified sequences</taxon>
        <taxon>metagenomes</taxon>
        <taxon>ecological metagenomes</taxon>
    </lineage>
</organism>
<sequence>MMEGKLWRSSFHHIILIICTIFYVQRWVFYGLTAWCNKVSISWDIFGEQIFTAGPHSSKCVGITFIS</sequence>
<evidence type="ECO:0000313" key="2">
    <source>
        <dbReference type="EMBL" id="SVD59688.1"/>
    </source>
</evidence>
<dbReference type="EMBL" id="UINC01160830">
    <property type="protein sequence ID" value="SVD59688.1"/>
    <property type="molecule type" value="Genomic_DNA"/>
</dbReference>
<protein>
    <submittedName>
        <fullName evidence="2">Uncharacterized protein</fullName>
    </submittedName>
</protein>
<accession>A0A382WNI0</accession>
<gene>
    <name evidence="2" type="ORF">METZ01_LOCUS412542</name>
</gene>
<evidence type="ECO:0000256" key="1">
    <source>
        <dbReference type="SAM" id="Phobius"/>
    </source>
</evidence>
<keyword evidence="1" id="KW-0812">Transmembrane</keyword>
<name>A0A382WNI0_9ZZZZ</name>
<dbReference type="AlphaFoldDB" id="A0A382WNI0"/>
<reference evidence="2" key="1">
    <citation type="submission" date="2018-05" db="EMBL/GenBank/DDBJ databases">
        <authorList>
            <person name="Lanie J.A."/>
            <person name="Ng W.-L."/>
            <person name="Kazmierczak K.M."/>
            <person name="Andrzejewski T.M."/>
            <person name="Davidsen T.M."/>
            <person name="Wayne K.J."/>
            <person name="Tettelin H."/>
            <person name="Glass J.I."/>
            <person name="Rusch D."/>
            <person name="Podicherti R."/>
            <person name="Tsui H.-C.T."/>
            <person name="Winkler M.E."/>
        </authorList>
    </citation>
    <scope>NUCLEOTIDE SEQUENCE</scope>
</reference>
<keyword evidence="1" id="KW-1133">Transmembrane helix</keyword>
<feature type="transmembrane region" description="Helical" evidence="1">
    <location>
        <begin position="6"/>
        <end position="24"/>
    </location>
</feature>
<keyword evidence="1" id="KW-0472">Membrane</keyword>
<proteinExistence type="predicted"/>